<keyword evidence="3" id="KW-1185">Reference proteome</keyword>
<dbReference type="OrthoDB" id="100006at2759"/>
<dbReference type="InterPro" id="IPR037401">
    <property type="entry name" value="SnoaL-like"/>
</dbReference>
<reference evidence="2 3" key="1">
    <citation type="submission" date="2018-11" db="EMBL/GenBank/DDBJ databases">
        <title>Genome sequence of Saitozyma podzolica DSM 27192.</title>
        <authorList>
            <person name="Aliyu H."/>
            <person name="Gorte O."/>
            <person name="Ochsenreither K."/>
        </authorList>
    </citation>
    <scope>NUCLEOTIDE SEQUENCE [LARGE SCALE GENOMIC DNA]</scope>
    <source>
        <strain evidence="2 3">DSM 27192</strain>
    </source>
</reference>
<dbReference type="STRING" id="1890683.A0A427YD20"/>
<name>A0A427YD20_9TREE</name>
<proteinExistence type="predicted"/>
<dbReference type="InterPro" id="IPR032710">
    <property type="entry name" value="NTF2-like_dom_sf"/>
</dbReference>
<dbReference type="Pfam" id="PF13577">
    <property type="entry name" value="SnoaL_4"/>
    <property type="match status" value="1"/>
</dbReference>
<dbReference type="SUPFAM" id="SSF54427">
    <property type="entry name" value="NTF2-like"/>
    <property type="match status" value="1"/>
</dbReference>
<evidence type="ECO:0000313" key="3">
    <source>
        <dbReference type="Proteomes" id="UP000279259"/>
    </source>
</evidence>
<evidence type="ECO:0000259" key="1">
    <source>
        <dbReference type="Pfam" id="PF13577"/>
    </source>
</evidence>
<comment type="caution">
    <text evidence="2">The sequence shown here is derived from an EMBL/GenBank/DDBJ whole genome shotgun (WGS) entry which is preliminary data.</text>
</comment>
<gene>
    <name evidence="2" type="ORF">EHS25_002624</name>
</gene>
<protein>
    <recommendedName>
        <fullName evidence="1">SnoaL-like domain-containing protein</fullName>
    </recommendedName>
</protein>
<evidence type="ECO:0000313" key="2">
    <source>
        <dbReference type="EMBL" id="RSH88962.1"/>
    </source>
</evidence>
<sequence>MSSVEARLAALETHVARLQDEKEINDLMVRHTINHLAKNMHKTTSFFALDEPDVCVEVGDRGLYRGRAALETLFKEQFGAAALKGNLLFPFLTTGSIQVAADGKTAKGVWRSPCAQAVMPKDGKGEPDPIWLFGAYAVDFIKKGDEWKIWHFHWFRTVKASHYQGWVKDQSWLFAGPLANSPDLEPTTYHNPYTPESVQDSIPPAPKPYSSYDNPGWMIRDQAEYWKM</sequence>
<accession>A0A427YD20</accession>
<dbReference type="EMBL" id="RSCD01000015">
    <property type="protein sequence ID" value="RSH88962.1"/>
    <property type="molecule type" value="Genomic_DNA"/>
</dbReference>
<organism evidence="2 3">
    <name type="scientific">Saitozyma podzolica</name>
    <dbReference type="NCBI Taxonomy" id="1890683"/>
    <lineage>
        <taxon>Eukaryota</taxon>
        <taxon>Fungi</taxon>
        <taxon>Dikarya</taxon>
        <taxon>Basidiomycota</taxon>
        <taxon>Agaricomycotina</taxon>
        <taxon>Tremellomycetes</taxon>
        <taxon>Tremellales</taxon>
        <taxon>Trimorphomycetaceae</taxon>
        <taxon>Saitozyma</taxon>
    </lineage>
</organism>
<dbReference type="AlphaFoldDB" id="A0A427YD20"/>
<dbReference type="Proteomes" id="UP000279259">
    <property type="component" value="Unassembled WGS sequence"/>
</dbReference>
<feature type="domain" description="SnoaL-like" evidence="1">
    <location>
        <begin position="17"/>
        <end position="152"/>
    </location>
</feature>
<dbReference type="Gene3D" id="3.10.450.50">
    <property type="match status" value="1"/>
</dbReference>